<dbReference type="GO" id="GO:0003824">
    <property type="term" value="F:catalytic activity"/>
    <property type="evidence" value="ECO:0007669"/>
    <property type="project" value="InterPro"/>
</dbReference>
<dbReference type="InterPro" id="IPR036691">
    <property type="entry name" value="Endo/exonu/phosph_ase_sf"/>
</dbReference>
<dbReference type="AlphaFoldDB" id="A0A392R0L7"/>
<name>A0A392R0L7_9FABA</name>
<evidence type="ECO:0000259" key="1">
    <source>
        <dbReference type="Pfam" id="PF03372"/>
    </source>
</evidence>
<dbReference type="Proteomes" id="UP000265520">
    <property type="component" value="Unassembled WGS sequence"/>
</dbReference>
<dbReference type="PANTHER" id="PTHR33710:SF64">
    <property type="entry name" value="ENDONUCLEASE_EXONUCLEASE_PHOSPHATASE DOMAIN-CONTAINING PROTEIN"/>
    <property type="match status" value="1"/>
</dbReference>
<comment type="caution">
    <text evidence="2">The sequence shown here is derived from an EMBL/GenBank/DDBJ whole genome shotgun (WGS) entry which is preliminary data.</text>
</comment>
<dbReference type="Gene3D" id="3.60.10.10">
    <property type="entry name" value="Endonuclease/exonuclease/phosphatase"/>
    <property type="match status" value="1"/>
</dbReference>
<organism evidence="2 3">
    <name type="scientific">Trifolium medium</name>
    <dbReference type="NCBI Taxonomy" id="97028"/>
    <lineage>
        <taxon>Eukaryota</taxon>
        <taxon>Viridiplantae</taxon>
        <taxon>Streptophyta</taxon>
        <taxon>Embryophyta</taxon>
        <taxon>Tracheophyta</taxon>
        <taxon>Spermatophyta</taxon>
        <taxon>Magnoliopsida</taxon>
        <taxon>eudicotyledons</taxon>
        <taxon>Gunneridae</taxon>
        <taxon>Pentapetalae</taxon>
        <taxon>rosids</taxon>
        <taxon>fabids</taxon>
        <taxon>Fabales</taxon>
        <taxon>Fabaceae</taxon>
        <taxon>Papilionoideae</taxon>
        <taxon>50 kb inversion clade</taxon>
        <taxon>NPAAA clade</taxon>
        <taxon>Hologalegina</taxon>
        <taxon>IRL clade</taxon>
        <taxon>Trifolieae</taxon>
        <taxon>Trifolium</taxon>
    </lineage>
</organism>
<proteinExistence type="predicted"/>
<evidence type="ECO:0000313" key="3">
    <source>
        <dbReference type="Proteomes" id="UP000265520"/>
    </source>
</evidence>
<keyword evidence="3" id="KW-1185">Reference proteome</keyword>
<reference evidence="2 3" key="1">
    <citation type="journal article" date="2018" name="Front. Plant Sci.">
        <title>Red Clover (Trifolium pratense) and Zigzag Clover (T. medium) - A Picture of Genomic Similarities and Differences.</title>
        <authorList>
            <person name="Dluhosova J."/>
            <person name="Istvanek J."/>
            <person name="Nedelnik J."/>
            <person name="Repkova J."/>
        </authorList>
    </citation>
    <scope>NUCLEOTIDE SEQUENCE [LARGE SCALE GENOMIC DNA]</scope>
    <source>
        <strain evidence="3">cv. 10/8</strain>
        <tissue evidence="2">Leaf</tissue>
    </source>
</reference>
<feature type="non-terminal residue" evidence="2">
    <location>
        <position position="100"/>
    </location>
</feature>
<accession>A0A392R0L7</accession>
<protein>
    <recommendedName>
        <fullName evidence="1">Endonuclease/exonuclease/phosphatase domain-containing protein</fullName>
    </recommendedName>
</protein>
<dbReference type="Pfam" id="PF03372">
    <property type="entry name" value="Exo_endo_phos"/>
    <property type="match status" value="1"/>
</dbReference>
<dbReference type="EMBL" id="LXQA010174996">
    <property type="protein sequence ID" value="MCI29787.1"/>
    <property type="molecule type" value="Genomic_DNA"/>
</dbReference>
<dbReference type="SUPFAM" id="SSF56219">
    <property type="entry name" value="DNase I-like"/>
    <property type="match status" value="1"/>
</dbReference>
<feature type="domain" description="Endonuclease/exonuclease/phosphatase" evidence="1">
    <location>
        <begin position="11"/>
        <end position="86"/>
    </location>
</feature>
<evidence type="ECO:0000313" key="2">
    <source>
        <dbReference type="EMBL" id="MCI29787.1"/>
    </source>
</evidence>
<dbReference type="PANTHER" id="PTHR33710">
    <property type="entry name" value="BNAC02G09200D PROTEIN"/>
    <property type="match status" value="1"/>
</dbReference>
<sequence>MTKRGFGDIVWCVVGDFNSVVDTSERRGVTSGVVNSSSREMREFSQFLEELELVDLPLIGRLFTWFHPNGTTMSRLDRVLVSLDWFQLWGNPNAWVAPRD</sequence>
<dbReference type="InterPro" id="IPR005135">
    <property type="entry name" value="Endo/exonuclease/phosphatase"/>
</dbReference>